<proteinExistence type="predicted"/>
<dbReference type="RefSeq" id="WP_379838215.1">
    <property type="nucleotide sequence ID" value="NZ_JBHRYQ010000001.1"/>
</dbReference>
<sequence>MKRYCLTCDLIDNPELIEKYKWHHLPENQWPEINESIKAAGVLSMEIYVFGNRMFMIMDVSDSFTFEKQAEINKGPKSIEWENLMWGFQQGVPGSKPGEKWVLMEQIFNLV</sequence>
<dbReference type="InterPro" id="IPR052996">
    <property type="entry name" value="Carb_Metab_Mutarotase"/>
</dbReference>
<dbReference type="InterPro" id="IPR008000">
    <property type="entry name" value="Rham/fucose_mutarotase"/>
</dbReference>
<comment type="caution">
    <text evidence="1">The sequence shown here is derived from an EMBL/GenBank/DDBJ whole genome shotgun (WGS) entry which is preliminary data.</text>
</comment>
<dbReference type="EMBL" id="JBHRYQ010000001">
    <property type="protein sequence ID" value="MFC3811374.1"/>
    <property type="molecule type" value="Genomic_DNA"/>
</dbReference>
<dbReference type="InterPro" id="IPR011008">
    <property type="entry name" value="Dimeric_a/b-barrel"/>
</dbReference>
<evidence type="ECO:0000313" key="2">
    <source>
        <dbReference type="Proteomes" id="UP001595616"/>
    </source>
</evidence>
<dbReference type="SUPFAM" id="SSF54909">
    <property type="entry name" value="Dimeric alpha+beta barrel"/>
    <property type="match status" value="1"/>
</dbReference>
<dbReference type="Gene3D" id="3.30.70.100">
    <property type="match status" value="1"/>
</dbReference>
<organism evidence="1 2">
    <name type="scientific">Lacihabitans lacunae</name>
    <dbReference type="NCBI Taxonomy" id="1028214"/>
    <lineage>
        <taxon>Bacteria</taxon>
        <taxon>Pseudomonadati</taxon>
        <taxon>Bacteroidota</taxon>
        <taxon>Cytophagia</taxon>
        <taxon>Cytophagales</taxon>
        <taxon>Leadbetterellaceae</taxon>
        <taxon>Lacihabitans</taxon>
    </lineage>
</organism>
<dbReference type="PANTHER" id="PTHR43239">
    <property type="entry name" value="UPF0734 PROTEIN DDB_G0273871/DDB_G0273177"/>
    <property type="match status" value="1"/>
</dbReference>
<gene>
    <name evidence="1" type="ORF">ACFOOI_11980</name>
</gene>
<dbReference type="PANTHER" id="PTHR43239:SF1">
    <property type="entry name" value="UPF0734 PROTEIN DDB_G0273871_DDB_G0273177"/>
    <property type="match status" value="1"/>
</dbReference>
<protein>
    <submittedName>
        <fullName evidence="1">L-rhamnose mutarotase</fullName>
    </submittedName>
</protein>
<keyword evidence="2" id="KW-1185">Reference proteome</keyword>
<dbReference type="Proteomes" id="UP001595616">
    <property type="component" value="Unassembled WGS sequence"/>
</dbReference>
<reference evidence="2" key="1">
    <citation type="journal article" date="2019" name="Int. J. Syst. Evol. Microbiol.">
        <title>The Global Catalogue of Microorganisms (GCM) 10K type strain sequencing project: providing services to taxonomists for standard genome sequencing and annotation.</title>
        <authorList>
            <consortium name="The Broad Institute Genomics Platform"/>
            <consortium name="The Broad Institute Genome Sequencing Center for Infectious Disease"/>
            <person name="Wu L."/>
            <person name="Ma J."/>
        </authorList>
    </citation>
    <scope>NUCLEOTIDE SEQUENCE [LARGE SCALE GENOMIC DNA]</scope>
    <source>
        <strain evidence="2">CECT 7956</strain>
    </source>
</reference>
<dbReference type="Pfam" id="PF05336">
    <property type="entry name" value="rhaM"/>
    <property type="match status" value="1"/>
</dbReference>
<evidence type="ECO:0000313" key="1">
    <source>
        <dbReference type="EMBL" id="MFC3811374.1"/>
    </source>
</evidence>
<accession>A0ABV7YVI2</accession>
<name>A0ABV7YVI2_9BACT</name>